<evidence type="ECO:0000313" key="8">
    <source>
        <dbReference type="EMBL" id="KAL2336691.1"/>
    </source>
</evidence>
<dbReference type="PANTHER" id="PTHR38546:SF3">
    <property type="entry name" value="DNA BINDING PROTEIN"/>
    <property type="match status" value="1"/>
</dbReference>
<protein>
    <recommendedName>
        <fullName evidence="7">BHLH domain-containing protein</fullName>
    </recommendedName>
</protein>
<dbReference type="GO" id="GO:0005634">
    <property type="term" value="C:nucleus"/>
    <property type="evidence" value="ECO:0007669"/>
    <property type="project" value="UniProtKB-SubCell"/>
</dbReference>
<evidence type="ECO:0000256" key="4">
    <source>
        <dbReference type="ARBA" id="ARBA00023163"/>
    </source>
</evidence>
<keyword evidence="6" id="KW-0175">Coiled coil</keyword>
<evidence type="ECO:0000256" key="1">
    <source>
        <dbReference type="ARBA" id="ARBA00004123"/>
    </source>
</evidence>
<dbReference type="EMBL" id="JBGMDY010000004">
    <property type="protein sequence ID" value="KAL2336691.1"/>
    <property type="molecule type" value="Genomic_DNA"/>
</dbReference>
<dbReference type="InterPro" id="IPR036638">
    <property type="entry name" value="HLH_DNA-bd_sf"/>
</dbReference>
<accession>A0ABD1MLW2</accession>
<reference evidence="8 9" key="1">
    <citation type="submission" date="2024-08" db="EMBL/GenBank/DDBJ databases">
        <title>Insights into the chromosomal genome structure of Flemingia macrophylla.</title>
        <authorList>
            <person name="Ding Y."/>
            <person name="Zhao Y."/>
            <person name="Bi W."/>
            <person name="Wu M."/>
            <person name="Zhao G."/>
            <person name="Gong Y."/>
            <person name="Li W."/>
            <person name="Zhang P."/>
        </authorList>
    </citation>
    <scope>NUCLEOTIDE SEQUENCE [LARGE SCALE GENOMIC DNA]</scope>
    <source>
        <strain evidence="8">DYQJB</strain>
        <tissue evidence="8">Leaf</tissue>
    </source>
</reference>
<evidence type="ECO:0000256" key="2">
    <source>
        <dbReference type="ARBA" id="ARBA00022604"/>
    </source>
</evidence>
<evidence type="ECO:0000256" key="5">
    <source>
        <dbReference type="ARBA" id="ARBA00023242"/>
    </source>
</evidence>
<dbReference type="InterPro" id="IPR011598">
    <property type="entry name" value="bHLH_dom"/>
</dbReference>
<dbReference type="Gene3D" id="4.10.280.10">
    <property type="entry name" value="Helix-loop-helix DNA-binding domain"/>
    <property type="match status" value="1"/>
</dbReference>
<keyword evidence="5" id="KW-0539">Nucleus</keyword>
<dbReference type="Proteomes" id="UP001603857">
    <property type="component" value="Unassembled WGS sequence"/>
</dbReference>
<dbReference type="SUPFAM" id="SSF47459">
    <property type="entry name" value="HLH, helix-loop-helix DNA-binding domain"/>
    <property type="match status" value="1"/>
</dbReference>
<comment type="caution">
    <text evidence="8">The sequence shown here is derived from an EMBL/GenBank/DDBJ whole genome shotgun (WGS) entry which is preliminary data.</text>
</comment>
<organism evidence="8 9">
    <name type="scientific">Flemingia macrophylla</name>
    <dbReference type="NCBI Taxonomy" id="520843"/>
    <lineage>
        <taxon>Eukaryota</taxon>
        <taxon>Viridiplantae</taxon>
        <taxon>Streptophyta</taxon>
        <taxon>Embryophyta</taxon>
        <taxon>Tracheophyta</taxon>
        <taxon>Spermatophyta</taxon>
        <taxon>Magnoliopsida</taxon>
        <taxon>eudicotyledons</taxon>
        <taxon>Gunneridae</taxon>
        <taxon>Pentapetalae</taxon>
        <taxon>rosids</taxon>
        <taxon>fabids</taxon>
        <taxon>Fabales</taxon>
        <taxon>Fabaceae</taxon>
        <taxon>Papilionoideae</taxon>
        <taxon>50 kb inversion clade</taxon>
        <taxon>NPAAA clade</taxon>
        <taxon>indigoferoid/millettioid clade</taxon>
        <taxon>Phaseoleae</taxon>
        <taxon>Flemingia</taxon>
    </lineage>
</organism>
<proteinExistence type="predicted"/>
<dbReference type="AlphaFoldDB" id="A0ABD1MLW2"/>
<evidence type="ECO:0000256" key="6">
    <source>
        <dbReference type="SAM" id="Coils"/>
    </source>
</evidence>
<keyword evidence="9" id="KW-1185">Reference proteome</keyword>
<dbReference type="InterPro" id="IPR044172">
    <property type="entry name" value="ILI2-like"/>
</dbReference>
<keyword evidence="4" id="KW-0804">Transcription</keyword>
<sequence>MSSGQRRPSSRDSKFTENEINDLVSRLQILLPQVNQRGNSRQSASKILQETCCHIRRLQEEVEQLSERLSELMDSVDISDIDRRTLQNFLQL</sequence>
<dbReference type="PROSITE" id="PS50888">
    <property type="entry name" value="BHLH"/>
    <property type="match status" value="1"/>
</dbReference>
<dbReference type="Pfam" id="PF23174">
    <property type="entry name" value="bHLH_ILI"/>
    <property type="match status" value="1"/>
</dbReference>
<dbReference type="PANTHER" id="PTHR38546">
    <property type="entry name" value="DNA BINDING PROTEIN"/>
    <property type="match status" value="1"/>
</dbReference>
<dbReference type="InterPro" id="IPR044293">
    <property type="entry name" value="PRE"/>
</dbReference>
<feature type="domain" description="BHLH" evidence="7">
    <location>
        <begin position="4"/>
        <end position="58"/>
    </location>
</feature>
<comment type="subcellular location">
    <subcellularLocation>
        <location evidence="1">Nucleus</location>
    </subcellularLocation>
</comment>
<keyword evidence="3" id="KW-0805">Transcription regulation</keyword>
<name>A0ABD1MLW2_9FABA</name>
<keyword evidence="2" id="KW-0341">Growth regulation</keyword>
<evidence type="ECO:0000259" key="7">
    <source>
        <dbReference type="PROSITE" id="PS50888"/>
    </source>
</evidence>
<evidence type="ECO:0000256" key="3">
    <source>
        <dbReference type="ARBA" id="ARBA00023015"/>
    </source>
</evidence>
<evidence type="ECO:0000313" key="9">
    <source>
        <dbReference type="Proteomes" id="UP001603857"/>
    </source>
</evidence>
<feature type="coiled-coil region" evidence="6">
    <location>
        <begin position="48"/>
        <end position="75"/>
    </location>
</feature>
<gene>
    <name evidence="8" type="ORF">Fmac_011137</name>
</gene>